<sequence length="363" mass="41911">MRELTGRERILRILQREPVDRIGVCESFWGETLAKWRSEGHMPEDVSPEAHFDFDFLGAGWFNMTADIDTPDEVIEETDETQLIRNGNGAVMRWWKNKAGTPEHVDFAVTNRAAWDEQIRPRLINEADYRRRIGIDHFREVRDDAAEREKFFYWEGVNVFECMHPVCGHEHMLMGMALDPDWIRDMCSVYADLLIHLWEIVFDEVGQPDGMYFYEDMGFKNKPFMSPQMYKEIVWPAHKKTFDFCHARGLPVIVHSCGYVEALVPALIEAGMDCLQALEVKAGMDLVHLKQRFGDQIALFGGLDVRTMVANDRDAIQAELDLKLPAAMAGSGYLLHSDHSIPSEVEYETYKFFLNRGLEMGTY</sequence>
<dbReference type="PANTHER" id="PTHR47099">
    <property type="entry name" value="METHYLCOBAMIDE:COM METHYLTRANSFERASE MTBA"/>
    <property type="match status" value="1"/>
</dbReference>
<evidence type="ECO:0000259" key="1">
    <source>
        <dbReference type="Pfam" id="PF01208"/>
    </source>
</evidence>
<dbReference type="InterPro" id="IPR052024">
    <property type="entry name" value="Methanogen_methyltrans"/>
</dbReference>
<dbReference type="InterPro" id="IPR038071">
    <property type="entry name" value="UROD/MetE-like_sf"/>
</dbReference>
<gene>
    <name evidence="2" type="ORF">LCGC14_0315520</name>
</gene>
<dbReference type="SUPFAM" id="SSF51726">
    <property type="entry name" value="UROD/MetE-like"/>
    <property type="match status" value="1"/>
</dbReference>
<accession>A0A0F9U3A8</accession>
<feature type="domain" description="Uroporphyrinogen decarboxylase (URO-D)" evidence="1">
    <location>
        <begin position="168"/>
        <end position="355"/>
    </location>
</feature>
<name>A0A0F9U3A8_9ZZZZ</name>
<reference evidence="2" key="1">
    <citation type="journal article" date="2015" name="Nature">
        <title>Complex archaea that bridge the gap between prokaryotes and eukaryotes.</title>
        <authorList>
            <person name="Spang A."/>
            <person name="Saw J.H."/>
            <person name="Jorgensen S.L."/>
            <person name="Zaremba-Niedzwiedzka K."/>
            <person name="Martijn J."/>
            <person name="Lind A.E."/>
            <person name="van Eijk R."/>
            <person name="Schleper C."/>
            <person name="Guy L."/>
            <person name="Ettema T.J."/>
        </authorList>
    </citation>
    <scope>NUCLEOTIDE SEQUENCE</scope>
</reference>
<dbReference type="GO" id="GO:0006779">
    <property type="term" value="P:porphyrin-containing compound biosynthetic process"/>
    <property type="evidence" value="ECO:0007669"/>
    <property type="project" value="InterPro"/>
</dbReference>
<comment type="caution">
    <text evidence="2">The sequence shown here is derived from an EMBL/GenBank/DDBJ whole genome shotgun (WGS) entry which is preliminary data.</text>
</comment>
<dbReference type="Gene3D" id="3.20.20.210">
    <property type="match status" value="1"/>
</dbReference>
<organism evidence="2">
    <name type="scientific">marine sediment metagenome</name>
    <dbReference type="NCBI Taxonomy" id="412755"/>
    <lineage>
        <taxon>unclassified sequences</taxon>
        <taxon>metagenomes</taxon>
        <taxon>ecological metagenomes</taxon>
    </lineage>
</organism>
<dbReference type="Pfam" id="PF01208">
    <property type="entry name" value="URO-D"/>
    <property type="match status" value="1"/>
</dbReference>
<protein>
    <recommendedName>
        <fullName evidence="1">Uroporphyrinogen decarboxylase (URO-D) domain-containing protein</fullName>
    </recommendedName>
</protein>
<dbReference type="InterPro" id="IPR000257">
    <property type="entry name" value="Uroporphyrinogen_deCOase"/>
</dbReference>
<dbReference type="PANTHER" id="PTHR47099:SF1">
    <property type="entry name" value="METHYLCOBAMIDE:COM METHYLTRANSFERASE MTBA"/>
    <property type="match status" value="1"/>
</dbReference>
<dbReference type="EMBL" id="LAZR01000210">
    <property type="protein sequence ID" value="KKN81787.1"/>
    <property type="molecule type" value="Genomic_DNA"/>
</dbReference>
<dbReference type="AlphaFoldDB" id="A0A0F9U3A8"/>
<dbReference type="GO" id="GO:0004853">
    <property type="term" value="F:uroporphyrinogen decarboxylase activity"/>
    <property type="evidence" value="ECO:0007669"/>
    <property type="project" value="InterPro"/>
</dbReference>
<proteinExistence type="predicted"/>
<evidence type="ECO:0000313" key="2">
    <source>
        <dbReference type="EMBL" id="KKN81787.1"/>
    </source>
</evidence>